<dbReference type="EMBL" id="PCPH01000003">
    <property type="protein sequence ID" value="PRB89652.1"/>
    <property type="molecule type" value="Genomic_DNA"/>
</dbReference>
<reference evidence="3 4" key="1">
    <citation type="submission" date="2017-09" db="EMBL/GenBank/DDBJ databases">
        <title>Genomic, metabolic, and phenotypic characteristics of bacterial isolates from the natural microbiome of the model nematode Caenorhabditis elegans.</title>
        <authorList>
            <person name="Zimmermann J."/>
            <person name="Obeng N."/>
            <person name="Yang W."/>
            <person name="Obeng O."/>
            <person name="Kissoyan K."/>
            <person name="Pees B."/>
            <person name="Dirksen P."/>
            <person name="Hoppner M."/>
            <person name="Franke A."/>
            <person name="Rosenstiel P."/>
            <person name="Leippe M."/>
            <person name="Dierking K."/>
            <person name="Kaleta C."/>
            <person name="Schulenburg H."/>
        </authorList>
    </citation>
    <scope>NUCLEOTIDE SEQUENCE [LARGE SCALE GENOMIC DNA]</scope>
    <source>
        <strain evidence="1 4">MYb25</strain>
        <strain evidence="2 3">MYb44</strain>
    </source>
</reference>
<accession>A0A2S9CSD4</accession>
<sequence length="296" mass="34084">MKKNFTLFFFLSLTFFLSQKIELKKVTDSSQTFTGQIGGAPITLQLSYTGVVDCDQYQHYVDGWYYYDKYKKKIPLTGIYDYYGNLSLYNFGAKQKQSSRILKEQITSLQKVEKTDEIAQKLLPKESIIFDQSTLKNNPIPGHFYLGKKVQPATLFTGNAMIYRLNNYLYLPNNKKINTYDFINKAGGNELLSFSSGENGNRVLLYFEQTSNFNACGQCGASDGEKGYRVLYFTKDWNYKNYEEFLIESCWENIYDVTKTKSKDKQIIQYKIGKSETTPAHTLTVDVKNASVIKSK</sequence>
<dbReference type="AlphaFoldDB" id="A0A2S9CSD4"/>
<dbReference type="Proteomes" id="UP000238534">
    <property type="component" value="Unassembled WGS sequence"/>
</dbReference>
<gene>
    <name evidence="1" type="ORF">CQ022_14975</name>
    <name evidence="2" type="ORF">CQ033_13870</name>
</gene>
<dbReference type="Proteomes" id="UP000238325">
    <property type="component" value="Unassembled WGS sequence"/>
</dbReference>
<proteinExistence type="predicted"/>
<name>A0A2S9CSD4_CHRCI</name>
<dbReference type="RefSeq" id="WP_105683149.1">
    <property type="nucleotide sequence ID" value="NZ_JBBGZD010000002.1"/>
</dbReference>
<comment type="caution">
    <text evidence="1">The sequence shown here is derived from an EMBL/GenBank/DDBJ whole genome shotgun (WGS) entry which is preliminary data.</text>
</comment>
<evidence type="ECO:0000313" key="2">
    <source>
        <dbReference type="EMBL" id="PRB89652.1"/>
    </source>
</evidence>
<organism evidence="1 4">
    <name type="scientific">Chryseobacterium culicis</name>
    <dbReference type="NCBI Taxonomy" id="680127"/>
    <lineage>
        <taxon>Bacteria</taxon>
        <taxon>Pseudomonadati</taxon>
        <taxon>Bacteroidota</taxon>
        <taxon>Flavobacteriia</taxon>
        <taxon>Flavobacteriales</taxon>
        <taxon>Weeksellaceae</taxon>
        <taxon>Chryseobacterium group</taxon>
        <taxon>Chryseobacterium</taxon>
    </lineage>
</organism>
<dbReference type="EMBL" id="PCPP01000002">
    <property type="protein sequence ID" value="PRB83410.1"/>
    <property type="molecule type" value="Genomic_DNA"/>
</dbReference>
<keyword evidence="3" id="KW-1185">Reference proteome</keyword>
<evidence type="ECO:0000313" key="1">
    <source>
        <dbReference type="EMBL" id="PRB83410.1"/>
    </source>
</evidence>
<evidence type="ECO:0000313" key="4">
    <source>
        <dbReference type="Proteomes" id="UP000238534"/>
    </source>
</evidence>
<evidence type="ECO:0000313" key="3">
    <source>
        <dbReference type="Proteomes" id="UP000238325"/>
    </source>
</evidence>
<dbReference type="OrthoDB" id="5826911at2"/>
<protein>
    <submittedName>
        <fullName evidence="1">Uncharacterized protein</fullName>
    </submittedName>
</protein>